<reference evidence="2 3" key="1">
    <citation type="submission" date="2019-08" db="EMBL/GenBank/DDBJ databases">
        <title>Arthrobacter sp. nov., isolated from plateau pika and Tibetan wild ass.</title>
        <authorList>
            <person name="Ge Y."/>
        </authorList>
    </citation>
    <scope>NUCLEOTIDE SEQUENCE [LARGE SCALE GENOMIC DNA]</scope>
    <source>
        <strain evidence="2 3">785</strain>
    </source>
</reference>
<accession>A0A5N6MQ85</accession>
<dbReference type="Pfam" id="PF18859">
    <property type="entry name" value="acVLRF1"/>
    <property type="match status" value="1"/>
</dbReference>
<keyword evidence="3" id="KW-1185">Reference proteome</keyword>
<name>A0A5N6MQ85_9MICC</name>
<comment type="caution">
    <text evidence="2">The sequence shown here is derived from an EMBL/GenBank/DDBJ whole genome shotgun (WGS) entry which is preliminary data.</text>
</comment>
<evidence type="ECO:0000313" key="3">
    <source>
        <dbReference type="Proteomes" id="UP000326852"/>
    </source>
</evidence>
<evidence type="ECO:0000259" key="1">
    <source>
        <dbReference type="Pfam" id="PF18859"/>
    </source>
</evidence>
<proteinExistence type="predicted"/>
<sequence>MPGSRTTYVSADRLSGWLERFEAAQGTVEFVPENEGLRVRAASGAEARLFAPWPADGRPGRGANDVERLASLAGQARTLGLVLVRRGGYAVGVSREGRLLASKTGSPNSRRTNAADAVAAVTAEQAAAVFAGATPEYLVFGGDRVLAEQVAARREFSRWAALPRLRPLDVPDPKAAVLAQAARNAASVFVRVTLP</sequence>
<feature type="domain" description="Actinobacteria/chloroflexi VLRF1 release factor" evidence="1">
    <location>
        <begin position="110"/>
        <end position="190"/>
    </location>
</feature>
<dbReference type="RefSeq" id="WP_152271986.1">
    <property type="nucleotide sequence ID" value="NZ_VTFX01000003.1"/>
</dbReference>
<protein>
    <recommendedName>
        <fullName evidence="1">Actinobacteria/chloroflexi VLRF1 release factor domain-containing protein</fullName>
    </recommendedName>
</protein>
<organism evidence="2 3">
    <name type="scientific">Arthrobacter yangruifuii</name>
    <dbReference type="NCBI Taxonomy" id="2606616"/>
    <lineage>
        <taxon>Bacteria</taxon>
        <taxon>Bacillati</taxon>
        <taxon>Actinomycetota</taxon>
        <taxon>Actinomycetes</taxon>
        <taxon>Micrococcales</taxon>
        <taxon>Micrococcaceae</taxon>
        <taxon>Arthrobacter</taxon>
    </lineage>
</organism>
<dbReference type="AlphaFoldDB" id="A0A5N6MQ85"/>
<dbReference type="EMBL" id="VTFX01000003">
    <property type="protein sequence ID" value="KAD3720632.1"/>
    <property type="molecule type" value="Genomic_DNA"/>
</dbReference>
<dbReference type="Proteomes" id="UP000326852">
    <property type="component" value="Unassembled WGS sequence"/>
</dbReference>
<evidence type="ECO:0000313" key="2">
    <source>
        <dbReference type="EMBL" id="KAD3720632.1"/>
    </source>
</evidence>
<gene>
    <name evidence="2" type="ORF">GD627_07450</name>
</gene>
<dbReference type="InterPro" id="IPR040783">
    <property type="entry name" value="VLRF1"/>
</dbReference>